<comment type="caution">
    <text evidence="2">The sequence shown here is derived from an EMBL/GenBank/DDBJ whole genome shotgun (WGS) entry which is preliminary data.</text>
</comment>
<accession>A0A8S1JD11</accession>
<proteinExistence type="predicted"/>
<evidence type="ECO:0000256" key="1">
    <source>
        <dbReference type="SAM" id="MobiDB-lite"/>
    </source>
</evidence>
<sequence>MKMGCGPLICVNIAISDNRRIRLATSANNVNNIKSGIKMCRSRSMQCTGAQFENQMMPEYAITRHFGNLDKIQEILSVGSGWQVSVVHMTPFGKRQNAKQNVCCALEAKGKRRKAASASGPTRSGRLPRSGNKANRPADWEKKEHTCFLSYGLFLSKRATSLLACCARCCACAMFCVGFCVNGARCLPGNNACMMAMV</sequence>
<organism evidence="2 3">
    <name type="scientific">Ostreobium quekettii</name>
    <dbReference type="NCBI Taxonomy" id="121088"/>
    <lineage>
        <taxon>Eukaryota</taxon>
        <taxon>Viridiplantae</taxon>
        <taxon>Chlorophyta</taxon>
        <taxon>core chlorophytes</taxon>
        <taxon>Ulvophyceae</taxon>
        <taxon>TCBD clade</taxon>
        <taxon>Bryopsidales</taxon>
        <taxon>Ostreobineae</taxon>
        <taxon>Ostreobiaceae</taxon>
        <taxon>Ostreobium</taxon>
    </lineage>
</organism>
<feature type="region of interest" description="Disordered" evidence="1">
    <location>
        <begin position="113"/>
        <end position="137"/>
    </location>
</feature>
<name>A0A8S1JD11_9CHLO</name>
<protein>
    <submittedName>
        <fullName evidence="2">Uncharacterized protein</fullName>
    </submittedName>
</protein>
<keyword evidence="3" id="KW-1185">Reference proteome</keyword>
<evidence type="ECO:0000313" key="3">
    <source>
        <dbReference type="Proteomes" id="UP000708148"/>
    </source>
</evidence>
<dbReference type="Proteomes" id="UP000708148">
    <property type="component" value="Unassembled WGS sequence"/>
</dbReference>
<gene>
    <name evidence="2" type="ORF">OSTQU699_LOCUS10428</name>
</gene>
<reference evidence="2" key="1">
    <citation type="submission" date="2020-12" db="EMBL/GenBank/DDBJ databases">
        <authorList>
            <person name="Iha C."/>
        </authorList>
    </citation>
    <scope>NUCLEOTIDE SEQUENCE</scope>
</reference>
<evidence type="ECO:0000313" key="2">
    <source>
        <dbReference type="EMBL" id="CAD7705073.1"/>
    </source>
</evidence>
<dbReference type="AlphaFoldDB" id="A0A8S1JD11"/>
<dbReference type="EMBL" id="CAJHUC010003011">
    <property type="protein sequence ID" value="CAD7705073.1"/>
    <property type="molecule type" value="Genomic_DNA"/>
</dbReference>